<dbReference type="AlphaFoldDB" id="A0A811L9H2"/>
<comment type="caution">
    <text evidence="2">The sequence shown here is derived from an EMBL/GenBank/DDBJ whole genome shotgun (WGS) entry which is preliminary data.</text>
</comment>
<reference evidence="2" key="1">
    <citation type="submission" date="2020-09" db="EMBL/GenBank/DDBJ databases">
        <authorList>
            <person name="Kikuchi T."/>
        </authorList>
    </citation>
    <scope>NUCLEOTIDE SEQUENCE</scope>
    <source>
        <strain evidence="2">SH1</strain>
    </source>
</reference>
<feature type="chain" id="PRO_5036221328" evidence="1">
    <location>
        <begin position="22"/>
        <end position="90"/>
    </location>
</feature>
<organism evidence="2 3">
    <name type="scientific">Bursaphelenchus okinawaensis</name>
    <dbReference type="NCBI Taxonomy" id="465554"/>
    <lineage>
        <taxon>Eukaryota</taxon>
        <taxon>Metazoa</taxon>
        <taxon>Ecdysozoa</taxon>
        <taxon>Nematoda</taxon>
        <taxon>Chromadorea</taxon>
        <taxon>Rhabditida</taxon>
        <taxon>Tylenchina</taxon>
        <taxon>Tylenchomorpha</taxon>
        <taxon>Aphelenchoidea</taxon>
        <taxon>Aphelenchoididae</taxon>
        <taxon>Bursaphelenchus</taxon>
    </lineage>
</organism>
<keyword evidence="3" id="KW-1185">Reference proteome</keyword>
<dbReference type="Proteomes" id="UP000783686">
    <property type="component" value="Unassembled WGS sequence"/>
</dbReference>
<evidence type="ECO:0000313" key="3">
    <source>
        <dbReference type="Proteomes" id="UP000614601"/>
    </source>
</evidence>
<keyword evidence="1" id="KW-0732">Signal</keyword>
<accession>A0A811L9H2</accession>
<dbReference type="EMBL" id="CAJFCW020000005">
    <property type="protein sequence ID" value="CAG9119824.1"/>
    <property type="molecule type" value="Genomic_DNA"/>
</dbReference>
<dbReference type="Proteomes" id="UP000614601">
    <property type="component" value="Unassembled WGS sequence"/>
</dbReference>
<evidence type="ECO:0000313" key="2">
    <source>
        <dbReference type="EMBL" id="CAD5224362.1"/>
    </source>
</evidence>
<sequence>MRLSNIALATTLILLSIGVYSINDRKWACNRERQCYQNHECPEGHYRILLEMPSARPAEHCVCTCVRDVLFSARRRFQAQRRRRTQRPRQ</sequence>
<dbReference type="OrthoDB" id="10355421at2759"/>
<feature type="signal peptide" evidence="1">
    <location>
        <begin position="1"/>
        <end position="21"/>
    </location>
</feature>
<name>A0A811L9H2_9BILA</name>
<gene>
    <name evidence="2" type="ORF">BOKJ2_LOCUS11041</name>
</gene>
<proteinExistence type="predicted"/>
<evidence type="ECO:0000256" key="1">
    <source>
        <dbReference type="SAM" id="SignalP"/>
    </source>
</evidence>
<protein>
    <submittedName>
        <fullName evidence="2">Uncharacterized protein</fullName>
    </submittedName>
</protein>
<dbReference type="EMBL" id="CAJFDH010000005">
    <property type="protein sequence ID" value="CAD5224362.1"/>
    <property type="molecule type" value="Genomic_DNA"/>
</dbReference>